<comment type="caution">
    <text evidence="1">The sequence shown here is derived from an EMBL/GenBank/DDBJ whole genome shotgun (WGS) entry which is preliminary data.</text>
</comment>
<keyword evidence="2" id="KW-1185">Reference proteome</keyword>
<proteinExistence type="predicted"/>
<name>A0A7J6WR03_THATH</name>
<accession>A0A7J6WR03</accession>
<evidence type="ECO:0000313" key="1">
    <source>
        <dbReference type="EMBL" id="KAF5199393.1"/>
    </source>
</evidence>
<feature type="non-terminal residue" evidence="1">
    <location>
        <position position="60"/>
    </location>
</feature>
<dbReference type="Proteomes" id="UP000554482">
    <property type="component" value="Unassembled WGS sequence"/>
</dbReference>
<protein>
    <submittedName>
        <fullName evidence="1">Uncharacterized protein</fullName>
    </submittedName>
</protein>
<reference evidence="1 2" key="1">
    <citation type="submission" date="2020-06" db="EMBL/GenBank/DDBJ databases">
        <title>Transcriptomic and genomic resources for Thalictrum thalictroides and T. hernandezii: Facilitating candidate gene discovery in an emerging model plant lineage.</title>
        <authorList>
            <person name="Arias T."/>
            <person name="Riano-Pachon D.M."/>
            <person name="Di Stilio V.S."/>
        </authorList>
    </citation>
    <scope>NUCLEOTIDE SEQUENCE [LARGE SCALE GENOMIC DNA]</scope>
    <source>
        <strain evidence="2">cv. WT478/WT964</strain>
        <tissue evidence="1">Leaves</tissue>
    </source>
</reference>
<dbReference type="EMBL" id="JABWDY010012026">
    <property type="protein sequence ID" value="KAF5199393.1"/>
    <property type="molecule type" value="Genomic_DNA"/>
</dbReference>
<organism evidence="1 2">
    <name type="scientific">Thalictrum thalictroides</name>
    <name type="common">Rue-anemone</name>
    <name type="synonym">Anemone thalictroides</name>
    <dbReference type="NCBI Taxonomy" id="46969"/>
    <lineage>
        <taxon>Eukaryota</taxon>
        <taxon>Viridiplantae</taxon>
        <taxon>Streptophyta</taxon>
        <taxon>Embryophyta</taxon>
        <taxon>Tracheophyta</taxon>
        <taxon>Spermatophyta</taxon>
        <taxon>Magnoliopsida</taxon>
        <taxon>Ranunculales</taxon>
        <taxon>Ranunculaceae</taxon>
        <taxon>Thalictroideae</taxon>
        <taxon>Thalictrum</taxon>
    </lineage>
</organism>
<sequence>MEKRKRGRDVSSSRRGIMNMLNMLMNNPIHRMQKFDSLVTSNVDMDIETKRAALIVSESV</sequence>
<evidence type="ECO:0000313" key="2">
    <source>
        <dbReference type="Proteomes" id="UP000554482"/>
    </source>
</evidence>
<dbReference type="AlphaFoldDB" id="A0A7J6WR03"/>
<gene>
    <name evidence="1" type="ORF">FRX31_011019</name>
</gene>